<dbReference type="Proteomes" id="UP000174029">
    <property type="component" value="Segment"/>
</dbReference>
<dbReference type="InterPro" id="IPR024349">
    <property type="entry name" value="HHV5_RL5A/RL6"/>
</dbReference>
<organism evidence="1 2">
    <name type="scientific">Human cytomegalovirus</name>
    <name type="common">HHV-5</name>
    <name type="synonym">Human herpesvirus 5</name>
    <dbReference type="NCBI Taxonomy" id="10359"/>
    <lineage>
        <taxon>Viruses</taxon>
        <taxon>Duplodnaviria</taxon>
        <taxon>Heunggongvirae</taxon>
        <taxon>Peploviricota</taxon>
        <taxon>Herviviricetes</taxon>
        <taxon>Herpesvirales</taxon>
        <taxon>Orthoherpesviridae</taxon>
        <taxon>Betaherpesvirinae</taxon>
        <taxon>Cytomegalovirus</taxon>
        <taxon>Cytomegalovirus humanbeta5</taxon>
    </lineage>
</organism>
<dbReference type="EMBL" id="KP745662">
    <property type="protein sequence ID" value="AKI12404.1"/>
    <property type="molecule type" value="Genomic_DNA"/>
</dbReference>
<evidence type="ECO:0000313" key="2">
    <source>
        <dbReference type="Proteomes" id="UP000174029"/>
    </source>
</evidence>
<reference evidence="1 2" key="1">
    <citation type="journal article" date="2015" name="J. Virol.">
        <title>High-throughput analysis of human cytomegalovirus genome diversity highlights the widespread occurrence of gene-disrupting mutations and pervasive recombination.</title>
        <authorList>
            <person name="Sijmons S."/>
            <person name="Thys K."/>
            <person name="Mbong Ngwese M."/>
            <person name="Van Damme E."/>
            <person name="Dvorak J."/>
            <person name="Van Loock M."/>
            <person name="Li G."/>
            <person name="Tachezy R."/>
            <person name="Busson L."/>
            <person name="Aerssens J."/>
            <person name="Van Ranst M."/>
            <person name="Maes P."/>
        </authorList>
    </citation>
    <scope>NUCLEOTIDE SEQUENCE [LARGE SCALE GENOMIC DNA]</scope>
    <source>
        <strain evidence="1">BE/20/2010</strain>
    </source>
</reference>
<proteinExistence type="predicted"/>
<protein>
    <submittedName>
        <fullName evidence="1">Protein RL6</fullName>
    </submittedName>
</protein>
<accession>A0A0G2TR98</accession>
<dbReference type="Pfam" id="PF11088">
    <property type="entry name" value="RL11D"/>
    <property type="match status" value="1"/>
</dbReference>
<gene>
    <name evidence="1" type="primary">RL6</name>
</gene>
<evidence type="ECO:0000313" key="1">
    <source>
        <dbReference type="EMBL" id="AKI12404.1"/>
    </source>
</evidence>
<organismHost>
    <name type="scientific">Homo sapiens</name>
    <name type="common">Human</name>
    <dbReference type="NCBI Taxonomy" id="9606"/>
</organismHost>
<name>A0A0G2TR98_HCMV</name>
<sequence>MANVRVKTGDDKTVSANLKTIWSFFDGKNDTDVCSVEGTKNYTLATPPIHGVCNCSHTGLTFCNVTQGNEGSYDLKRRVDNGPEQVDTWFLIVTNVDNSINKRQCFCVTHMVE</sequence>